<dbReference type="Pfam" id="PF01585">
    <property type="entry name" value="G-patch"/>
    <property type="match status" value="1"/>
</dbReference>
<feature type="region of interest" description="Disordered" evidence="5">
    <location>
        <begin position="149"/>
        <end position="342"/>
    </location>
</feature>
<dbReference type="InterPro" id="IPR000061">
    <property type="entry name" value="Surp"/>
</dbReference>
<name>A0A0L8FKB2_OCTBM</name>
<dbReference type="Gene3D" id="1.10.10.790">
    <property type="entry name" value="Surp module"/>
    <property type="match status" value="1"/>
</dbReference>
<dbReference type="GO" id="GO:0006397">
    <property type="term" value="P:mRNA processing"/>
    <property type="evidence" value="ECO:0007669"/>
    <property type="project" value="UniProtKB-KW"/>
</dbReference>
<evidence type="ECO:0000256" key="5">
    <source>
        <dbReference type="SAM" id="MobiDB-lite"/>
    </source>
</evidence>
<keyword evidence="3" id="KW-0508">mRNA splicing</keyword>
<dbReference type="PROSITE" id="PS50128">
    <property type="entry name" value="SURP"/>
    <property type="match status" value="1"/>
</dbReference>
<feature type="compositionally biased region" description="Polar residues" evidence="5">
    <location>
        <begin position="318"/>
        <end position="337"/>
    </location>
</feature>
<proteinExistence type="predicted"/>
<dbReference type="SUPFAM" id="SSF109905">
    <property type="entry name" value="Surp module (SWAP domain)"/>
    <property type="match status" value="1"/>
</dbReference>
<dbReference type="Pfam" id="PF01805">
    <property type="entry name" value="Surp"/>
    <property type="match status" value="1"/>
</dbReference>
<feature type="compositionally biased region" description="Polar residues" evidence="5">
    <location>
        <begin position="168"/>
        <end position="194"/>
    </location>
</feature>
<feature type="compositionally biased region" description="Low complexity" evidence="5">
    <location>
        <begin position="195"/>
        <end position="208"/>
    </location>
</feature>
<evidence type="ECO:0000256" key="1">
    <source>
        <dbReference type="ARBA" id="ARBA00004123"/>
    </source>
</evidence>
<dbReference type="InterPro" id="IPR035967">
    <property type="entry name" value="SWAP/Surp_sf"/>
</dbReference>
<keyword evidence="4" id="KW-0539">Nucleus</keyword>
<evidence type="ECO:0000256" key="4">
    <source>
        <dbReference type="ARBA" id="ARBA00023242"/>
    </source>
</evidence>
<dbReference type="EMBL" id="KQ430272">
    <property type="protein sequence ID" value="KOF64410.1"/>
    <property type="molecule type" value="Genomic_DNA"/>
</dbReference>
<evidence type="ECO:0008006" key="9">
    <source>
        <dbReference type="Google" id="ProtNLM"/>
    </source>
</evidence>
<dbReference type="PANTHER" id="PTHR23340">
    <property type="entry name" value="ARGININE/SERINE RICH SPLICING FACTOR SF4/14"/>
    <property type="match status" value="1"/>
</dbReference>
<dbReference type="GO" id="GO:0003723">
    <property type="term" value="F:RNA binding"/>
    <property type="evidence" value="ECO:0007669"/>
    <property type="project" value="InterPro"/>
</dbReference>
<dbReference type="GO" id="GO:0008380">
    <property type="term" value="P:RNA splicing"/>
    <property type="evidence" value="ECO:0007669"/>
    <property type="project" value="UniProtKB-KW"/>
</dbReference>
<feature type="compositionally biased region" description="Polar residues" evidence="5">
    <location>
        <begin position="149"/>
        <end position="161"/>
    </location>
</feature>
<feature type="compositionally biased region" description="Polar residues" evidence="5">
    <location>
        <begin position="1"/>
        <end position="30"/>
    </location>
</feature>
<dbReference type="InterPro" id="IPR040169">
    <property type="entry name" value="SUGP1/2"/>
</dbReference>
<sequence length="748" mass="82855">MSRLGGNNLSPATSCGNSAPGSGNTSNYYGTSLREKMKQMSRQEQIIEEKKRKIQQKLEDEMKNLSSETRSDSSGSAPGINPANKLKSKLFGKRPSLLKKYTDLKKPKVEIDGLPTVSPLNPVVTTASQDMFVNDGSFLERFKKLQGLVPSQQSDSVSKTGPQEEKPQSVTQVPCSSSIQSQCSVTKSATSTIASHPTPLLPTPSTLSAVKIPNSSVTPVIGLSSSSNSHSSTTIPSPPSGSSCKSYKLSNSNALTLSTSSISSVEDEDDKYDPTSPTEDLSPVKLQPTSGRKENLSHNTDDSEHSSVAAETEKQKNFEITSNVPSQNDSKQTPNNRIKSEDAVLKNLKKEENEERDDPQGLVDQLAVIIAQCGPEMEKKILAENKENPSYWFLYDTECSLHKKMWLKIEELRSLKNTEDTQMTSTVNTGDNEGKCGRRKRRSRWGPHEEFCPLPSDLLDPSSIPAGSRTNAVPCPVAVQPLPMTSTAATASRPPVVTIQDFARKMVGSDSLSDDQLKQIKEQREVGECSTNGLNERVYSKPRVDEVERTLDLELNMMYELILAQKKAKEAAVMAEAAGIALNPIYEYDSDEDVEGGTWEHKKRMAEMNATREWAEQLTEMNKGKHFIGDFLPPDELEKFMETYNALKEGREPDLSDYKEFKLTCENIGYQMLQRLGWQEGEGLGSESQGIKTPVNKGIQSVDGGGFGVERPANLTKDDDEYEAFRKRMMLAYRFRPNPLNNPRRPYY</sequence>
<protein>
    <recommendedName>
        <fullName evidence="9">G-patch domain-containing protein</fullName>
    </recommendedName>
</protein>
<reference evidence="8" key="1">
    <citation type="submission" date="2015-07" db="EMBL/GenBank/DDBJ databases">
        <title>MeaNS - Measles Nucleotide Surveillance Program.</title>
        <authorList>
            <person name="Tran T."/>
            <person name="Druce J."/>
        </authorList>
    </citation>
    <scope>NUCLEOTIDE SEQUENCE</scope>
    <source>
        <strain evidence="8">UCB-OBI-ISO-001</strain>
        <tissue evidence="8">Gonad</tissue>
    </source>
</reference>
<evidence type="ECO:0000313" key="8">
    <source>
        <dbReference type="EMBL" id="KOF64410.1"/>
    </source>
</evidence>
<accession>A0A0L8FKB2</accession>
<feature type="region of interest" description="Disordered" evidence="5">
    <location>
        <begin position="685"/>
        <end position="713"/>
    </location>
</feature>
<feature type="domain" description="G-patch" evidence="7">
    <location>
        <begin position="665"/>
        <end position="712"/>
    </location>
</feature>
<dbReference type="PROSITE" id="PS50174">
    <property type="entry name" value="G_PATCH"/>
    <property type="match status" value="1"/>
</dbReference>
<comment type="subcellular location">
    <subcellularLocation>
        <location evidence="1">Nucleus</location>
    </subcellularLocation>
</comment>
<dbReference type="GO" id="GO:0005654">
    <property type="term" value="C:nucleoplasm"/>
    <property type="evidence" value="ECO:0007669"/>
    <property type="project" value="TreeGrafter"/>
</dbReference>
<dbReference type="AlphaFoldDB" id="A0A0L8FKB2"/>
<feature type="region of interest" description="Disordered" evidence="5">
    <location>
        <begin position="1"/>
        <end position="91"/>
    </location>
</feature>
<evidence type="ECO:0000259" key="7">
    <source>
        <dbReference type="PROSITE" id="PS50174"/>
    </source>
</evidence>
<gene>
    <name evidence="8" type="ORF">OCBIM_22017387mg</name>
</gene>
<dbReference type="STRING" id="37653.A0A0L8FKB2"/>
<feature type="region of interest" description="Disordered" evidence="5">
    <location>
        <begin position="423"/>
        <end position="442"/>
    </location>
</feature>
<evidence type="ECO:0000259" key="6">
    <source>
        <dbReference type="PROSITE" id="PS50128"/>
    </source>
</evidence>
<dbReference type="SMART" id="SM00443">
    <property type="entry name" value="G_patch"/>
    <property type="match status" value="1"/>
</dbReference>
<feature type="domain" description="SURP motif" evidence="6">
    <location>
        <begin position="362"/>
        <end position="405"/>
    </location>
</feature>
<keyword evidence="2" id="KW-0507">mRNA processing</keyword>
<organism evidence="8">
    <name type="scientific">Octopus bimaculoides</name>
    <name type="common">California two-spotted octopus</name>
    <dbReference type="NCBI Taxonomy" id="37653"/>
    <lineage>
        <taxon>Eukaryota</taxon>
        <taxon>Metazoa</taxon>
        <taxon>Spiralia</taxon>
        <taxon>Lophotrochozoa</taxon>
        <taxon>Mollusca</taxon>
        <taxon>Cephalopoda</taxon>
        <taxon>Coleoidea</taxon>
        <taxon>Octopodiformes</taxon>
        <taxon>Octopoda</taxon>
        <taxon>Incirrata</taxon>
        <taxon>Octopodidae</taxon>
        <taxon>Octopus</taxon>
    </lineage>
</organism>
<dbReference type="SMART" id="SM00648">
    <property type="entry name" value="SWAP"/>
    <property type="match status" value="1"/>
</dbReference>
<feature type="compositionally biased region" description="Low complexity" evidence="5">
    <location>
        <begin position="224"/>
        <end position="264"/>
    </location>
</feature>
<dbReference type="PANTHER" id="PTHR23340:SF0">
    <property type="entry name" value="SURP AND G-PATCH DOMAIN-CONTAINING PROTEIN 1 ISOFORM X1"/>
    <property type="match status" value="1"/>
</dbReference>
<feature type="compositionally biased region" description="Basic and acidic residues" evidence="5">
    <location>
        <begin position="291"/>
        <end position="317"/>
    </location>
</feature>
<feature type="compositionally biased region" description="Basic and acidic residues" evidence="5">
    <location>
        <begin position="45"/>
        <end position="63"/>
    </location>
</feature>
<feature type="compositionally biased region" description="Polar residues" evidence="5">
    <location>
        <begin position="64"/>
        <end position="76"/>
    </location>
</feature>
<dbReference type="InterPro" id="IPR000467">
    <property type="entry name" value="G_patch_dom"/>
</dbReference>
<evidence type="ECO:0000256" key="3">
    <source>
        <dbReference type="ARBA" id="ARBA00023187"/>
    </source>
</evidence>
<evidence type="ECO:0000256" key="2">
    <source>
        <dbReference type="ARBA" id="ARBA00022664"/>
    </source>
</evidence>
<dbReference type="OrthoDB" id="4822at2759"/>